<evidence type="ECO:0000256" key="15">
    <source>
        <dbReference type="ARBA" id="ARBA00035390"/>
    </source>
</evidence>
<reference evidence="20" key="1">
    <citation type="submission" date="2013-02" db="EMBL/GenBank/DDBJ databases">
        <authorList>
            <person name="Hughes D."/>
        </authorList>
    </citation>
    <scope>NUCLEOTIDE SEQUENCE</scope>
    <source>
        <strain>Durham</strain>
        <strain evidence="20">NC isolate 2 -- Noor lab</strain>
    </source>
</reference>
<dbReference type="PROSITE" id="PS50089">
    <property type="entry name" value="ZF_RING_2"/>
    <property type="match status" value="1"/>
</dbReference>
<evidence type="ECO:0000313" key="20">
    <source>
        <dbReference type="Proteomes" id="UP000015102"/>
    </source>
</evidence>
<dbReference type="EMBL" id="CAQQ02392567">
    <property type="status" value="NOT_ANNOTATED_CDS"/>
    <property type="molecule type" value="Genomic_DNA"/>
</dbReference>
<dbReference type="STRING" id="36166.T1GN25"/>
<feature type="domain" description="RING-type" evidence="18">
    <location>
        <begin position="41"/>
        <end position="82"/>
    </location>
</feature>
<evidence type="ECO:0000256" key="2">
    <source>
        <dbReference type="ARBA" id="ARBA00004123"/>
    </source>
</evidence>
<evidence type="ECO:0000256" key="14">
    <source>
        <dbReference type="ARBA" id="ARBA00035131"/>
    </source>
</evidence>
<proteinExistence type="inferred from homology"/>
<evidence type="ECO:0000256" key="17">
    <source>
        <dbReference type="SAM" id="Phobius"/>
    </source>
</evidence>
<comment type="catalytic activity">
    <reaction evidence="1">
        <text>S-ubiquitinyl-[E2 ubiquitin-conjugating enzyme]-L-cysteine + [acceptor protein]-L-lysine = [E2 ubiquitin-conjugating enzyme]-L-cysteine + N(6)-ubiquitinyl-[acceptor protein]-L-lysine.</text>
        <dbReference type="EC" id="2.3.2.27"/>
    </reaction>
</comment>
<dbReference type="GO" id="GO:0045944">
    <property type="term" value="P:positive regulation of transcription by RNA polymerase II"/>
    <property type="evidence" value="ECO:0007669"/>
    <property type="project" value="TreeGrafter"/>
</dbReference>
<keyword evidence="9" id="KW-0479">Metal-binding</keyword>
<dbReference type="Gene3D" id="3.30.40.10">
    <property type="entry name" value="Zinc/RING finger domain, C3HC4 (zinc finger)"/>
    <property type="match status" value="1"/>
</dbReference>
<reference evidence="19" key="2">
    <citation type="submission" date="2015-06" db="UniProtKB">
        <authorList>
            <consortium name="EnsemblMetazoa"/>
        </authorList>
    </citation>
    <scope>IDENTIFICATION</scope>
</reference>
<dbReference type="GO" id="GO:0005634">
    <property type="term" value="C:nucleus"/>
    <property type="evidence" value="ECO:0007669"/>
    <property type="project" value="UniProtKB-SubCell"/>
</dbReference>
<comment type="subcellular location">
    <subcellularLocation>
        <location evidence="3">Cytoplasm</location>
    </subcellularLocation>
    <subcellularLocation>
        <location evidence="2">Nucleus</location>
    </subcellularLocation>
</comment>
<dbReference type="InterPro" id="IPR018957">
    <property type="entry name" value="Znf_C3HC4_RING-type"/>
</dbReference>
<evidence type="ECO:0000256" key="8">
    <source>
        <dbReference type="ARBA" id="ARBA00022679"/>
    </source>
</evidence>
<dbReference type="Proteomes" id="UP000015102">
    <property type="component" value="Unassembled WGS sequence"/>
</dbReference>
<keyword evidence="11" id="KW-0833">Ubl conjugation pathway</keyword>
<dbReference type="PANTHER" id="PTHR12983:SF9">
    <property type="entry name" value="E3 UBIQUITIN-PROTEIN LIGASE RNF10"/>
    <property type="match status" value="1"/>
</dbReference>
<keyword evidence="13" id="KW-0539">Nucleus</keyword>
<organism evidence="19 20">
    <name type="scientific">Megaselia scalaris</name>
    <name type="common">Humpbacked fly</name>
    <name type="synonym">Phora scalaris</name>
    <dbReference type="NCBI Taxonomy" id="36166"/>
    <lineage>
        <taxon>Eukaryota</taxon>
        <taxon>Metazoa</taxon>
        <taxon>Ecdysozoa</taxon>
        <taxon>Arthropoda</taxon>
        <taxon>Hexapoda</taxon>
        <taxon>Insecta</taxon>
        <taxon>Pterygota</taxon>
        <taxon>Neoptera</taxon>
        <taxon>Endopterygota</taxon>
        <taxon>Diptera</taxon>
        <taxon>Brachycera</taxon>
        <taxon>Muscomorpha</taxon>
        <taxon>Platypezoidea</taxon>
        <taxon>Phoridae</taxon>
        <taxon>Megaseliini</taxon>
        <taxon>Megaselia</taxon>
    </lineage>
</organism>
<evidence type="ECO:0000256" key="1">
    <source>
        <dbReference type="ARBA" id="ARBA00000900"/>
    </source>
</evidence>
<accession>T1GN25</accession>
<keyword evidence="20" id="KW-1185">Reference proteome</keyword>
<keyword evidence="10 16" id="KW-0863">Zinc-finger</keyword>
<evidence type="ECO:0000256" key="4">
    <source>
        <dbReference type="ARBA" id="ARBA00004906"/>
    </source>
</evidence>
<dbReference type="EC" id="2.3.2.27" evidence="6"/>
<comment type="pathway">
    <text evidence="4">Protein modification; protein ubiquitination.</text>
</comment>
<evidence type="ECO:0000313" key="19">
    <source>
        <dbReference type="EnsemblMetazoa" id="MESCA004964-PA"/>
    </source>
</evidence>
<evidence type="ECO:0000256" key="6">
    <source>
        <dbReference type="ARBA" id="ARBA00012483"/>
    </source>
</evidence>
<dbReference type="InterPro" id="IPR017907">
    <property type="entry name" value="Znf_RING_CS"/>
</dbReference>
<keyword evidence="8" id="KW-0808">Transferase</keyword>
<dbReference type="PANTHER" id="PTHR12983">
    <property type="entry name" value="RING FINGER 10 FAMILY MEMBER"/>
    <property type="match status" value="1"/>
</dbReference>
<dbReference type="GO" id="GO:0008270">
    <property type="term" value="F:zinc ion binding"/>
    <property type="evidence" value="ECO:0007669"/>
    <property type="project" value="UniProtKB-KW"/>
</dbReference>
<sequence length="328" mass="38499">KLSVCYKWVCKYERNNFVADTLIDWNLIEQINIQTTEEQQCPICLFPPIAAKLTRCGHVYCWPCILHYLALSDKTWRKCPICYEAVHSLDLKSTAIIQKSNFNVGNEISFQLMRRKKGSIVVEKANTKEKVLDKIPHLSEMDESRLFSKFLISDLDEILTIIEREKTELLFDNDPSCPEFIFIQQALDLLEQRKNEVLKNTDILKMHPKLEETLEENDGERYYYFYQSIDAQNIFLHPLNVKMLSSMYSSLSDAPDIIKGNILQKESQSMDDILRKKFTCLGHLPLTCQFEIVEIDIKPPYISKEIIEVFKGNFLFINIFLFFLFCFR</sequence>
<evidence type="ECO:0000259" key="18">
    <source>
        <dbReference type="PROSITE" id="PS50089"/>
    </source>
</evidence>
<dbReference type="HOGENOM" id="CLU_848809_0_0_1"/>
<protein>
    <recommendedName>
        <fullName evidence="14">E3 ubiquitin-protein ligase RNF10</fullName>
        <ecNumber evidence="6">2.3.2.27</ecNumber>
    </recommendedName>
    <alternativeName>
        <fullName evidence="15">RING finger protein 10</fullName>
    </alternativeName>
</protein>
<evidence type="ECO:0000256" key="16">
    <source>
        <dbReference type="PROSITE-ProRule" id="PRU00175"/>
    </source>
</evidence>
<dbReference type="SUPFAM" id="SSF57850">
    <property type="entry name" value="RING/U-box"/>
    <property type="match status" value="1"/>
</dbReference>
<evidence type="ECO:0000256" key="12">
    <source>
        <dbReference type="ARBA" id="ARBA00022833"/>
    </source>
</evidence>
<dbReference type="PROSITE" id="PS00518">
    <property type="entry name" value="ZF_RING_1"/>
    <property type="match status" value="1"/>
</dbReference>
<dbReference type="GO" id="GO:0000976">
    <property type="term" value="F:transcription cis-regulatory region binding"/>
    <property type="evidence" value="ECO:0007669"/>
    <property type="project" value="TreeGrafter"/>
</dbReference>
<evidence type="ECO:0000256" key="7">
    <source>
        <dbReference type="ARBA" id="ARBA00022490"/>
    </source>
</evidence>
<keyword evidence="17" id="KW-0472">Membrane</keyword>
<dbReference type="FunFam" id="3.30.40.10:FF:000112">
    <property type="entry name" value="RING finger protein 10"/>
    <property type="match status" value="1"/>
</dbReference>
<evidence type="ECO:0000256" key="5">
    <source>
        <dbReference type="ARBA" id="ARBA00008117"/>
    </source>
</evidence>
<dbReference type="EnsemblMetazoa" id="MESCA004964-RA">
    <property type="protein sequence ID" value="MESCA004964-PA"/>
    <property type="gene ID" value="MESCA004964"/>
</dbReference>
<evidence type="ECO:0000256" key="13">
    <source>
        <dbReference type="ARBA" id="ARBA00023242"/>
    </source>
</evidence>
<dbReference type="OMA" id="NTENAQY"/>
<dbReference type="Pfam" id="PF00097">
    <property type="entry name" value="zf-C3HC4"/>
    <property type="match status" value="1"/>
</dbReference>
<evidence type="ECO:0000256" key="9">
    <source>
        <dbReference type="ARBA" id="ARBA00022723"/>
    </source>
</evidence>
<comment type="similarity">
    <text evidence="5">Belongs to the RNF10 family.</text>
</comment>
<evidence type="ECO:0000256" key="11">
    <source>
        <dbReference type="ARBA" id="ARBA00022786"/>
    </source>
</evidence>
<name>T1GN25_MEGSC</name>
<dbReference type="CDD" id="cd16536">
    <property type="entry name" value="RING-HC_RNF10"/>
    <property type="match status" value="1"/>
</dbReference>
<dbReference type="InterPro" id="IPR013083">
    <property type="entry name" value="Znf_RING/FYVE/PHD"/>
</dbReference>
<dbReference type="SMART" id="SM00184">
    <property type="entry name" value="RING"/>
    <property type="match status" value="1"/>
</dbReference>
<dbReference type="GO" id="GO:0061630">
    <property type="term" value="F:ubiquitin protein ligase activity"/>
    <property type="evidence" value="ECO:0007669"/>
    <property type="project" value="UniProtKB-EC"/>
</dbReference>
<keyword evidence="17" id="KW-0812">Transmembrane</keyword>
<keyword evidence="12" id="KW-0862">Zinc</keyword>
<dbReference type="InterPro" id="IPR001841">
    <property type="entry name" value="Znf_RING"/>
</dbReference>
<dbReference type="GO" id="GO:0005737">
    <property type="term" value="C:cytoplasm"/>
    <property type="evidence" value="ECO:0007669"/>
    <property type="project" value="UniProtKB-SubCell"/>
</dbReference>
<evidence type="ECO:0000256" key="3">
    <source>
        <dbReference type="ARBA" id="ARBA00004496"/>
    </source>
</evidence>
<keyword evidence="7" id="KW-0963">Cytoplasm</keyword>
<feature type="transmembrane region" description="Helical" evidence="17">
    <location>
        <begin position="309"/>
        <end position="327"/>
    </location>
</feature>
<keyword evidence="17" id="KW-1133">Transmembrane helix</keyword>
<evidence type="ECO:0000256" key="10">
    <source>
        <dbReference type="ARBA" id="ARBA00022771"/>
    </source>
</evidence>
<dbReference type="InterPro" id="IPR039739">
    <property type="entry name" value="MAG2/RNF10"/>
</dbReference>
<dbReference type="AlphaFoldDB" id="T1GN25"/>